<organism evidence="16 17">
    <name type="scientific">Algicella marina</name>
    <dbReference type="NCBI Taxonomy" id="2683284"/>
    <lineage>
        <taxon>Bacteria</taxon>
        <taxon>Pseudomonadati</taxon>
        <taxon>Pseudomonadota</taxon>
        <taxon>Alphaproteobacteria</taxon>
        <taxon>Rhodobacterales</taxon>
        <taxon>Paracoccaceae</taxon>
        <taxon>Algicella</taxon>
    </lineage>
</organism>
<proteinExistence type="inferred from homology"/>
<evidence type="ECO:0000313" key="17">
    <source>
        <dbReference type="Proteomes" id="UP000464495"/>
    </source>
</evidence>
<dbReference type="InterPro" id="IPR015793">
    <property type="entry name" value="Pyrv_Knase_brl"/>
</dbReference>
<feature type="domain" description="Pyruvate kinase C-terminal" evidence="15">
    <location>
        <begin position="356"/>
        <end position="468"/>
    </location>
</feature>
<evidence type="ECO:0000256" key="4">
    <source>
        <dbReference type="ARBA" id="ARBA00022679"/>
    </source>
</evidence>
<keyword evidence="8" id="KW-0067">ATP-binding</keyword>
<dbReference type="Pfam" id="PF00224">
    <property type="entry name" value="PK"/>
    <property type="match status" value="1"/>
</dbReference>
<dbReference type="RefSeq" id="WP_161863693.1">
    <property type="nucleotide sequence ID" value="NZ_CP046620.1"/>
</dbReference>
<dbReference type="FunFam" id="2.40.33.10:FF:000001">
    <property type="entry name" value="Pyruvate kinase"/>
    <property type="match status" value="1"/>
</dbReference>
<dbReference type="InterPro" id="IPR036918">
    <property type="entry name" value="Pyrv_Knase_C_sf"/>
</dbReference>
<evidence type="ECO:0000256" key="11">
    <source>
        <dbReference type="ARBA" id="ARBA00023317"/>
    </source>
</evidence>
<dbReference type="GO" id="GO:0030955">
    <property type="term" value="F:potassium ion binding"/>
    <property type="evidence" value="ECO:0007669"/>
    <property type="project" value="UniProtKB-UniRule"/>
</dbReference>
<dbReference type="PRINTS" id="PR01050">
    <property type="entry name" value="PYRUVTKNASE"/>
</dbReference>
<dbReference type="Gene3D" id="3.20.20.60">
    <property type="entry name" value="Phosphoenolpyruvate-binding domains"/>
    <property type="match status" value="1"/>
</dbReference>
<dbReference type="InterPro" id="IPR001697">
    <property type="entry name" value="Pyr_Knase"/>
</dbReference>
<evidence type="ECO:0000256" key="7">
    <source>
        <dbReference type="ARBA" id="ARBA00022777"/>
    </source>
</evidence>
<keyword evidence="5" id="KW-0479">Metal-binding</keyword>
<dbReference type="Pfam" id="PF02887">
    <property type="entry name" value="PK_C"/>
    <property type="match status" value="1"/>
</dbReference>
<dbReference type="Proteomes" id="UP000464495">
    <property type="component" value="Chromosome"/>
</dbReference>
<dbReference type="PANTHER" id="PTHR11817">
    <property type="entry name" value="PYRUVATE KINASE"/>
    <property type="match status" value="1"/>
</dbReference>
<dbReference type="SUPFAM" id="SSF50800">
    <property type="entry name" value="PK beta-barrel domain-like"/>
    <property type="match status" value="1"/>
</dbReference>
<keyword evidence="11 16" id="KW-0670">Pyruvate</keyword>
<evidence type="ECO:0000256" key="1">
    <source>
        <dbReference type="ARBA" id="ARBA00004997"/>
    </source>
</evidence>
<evidence type="ECO:0000256" key="12">
    <source>
        <dbReference type="NCBIfam" id="TIGR01064"/>
    </source>
</evidence>
<dbReference type="KEGG" id="amaq:GO499_19175"/>
<keyword evidence="10 13" id="KW-0324">Glycolysis</keyword>
<dbReference type="NCBIfam" id="TIGR01064">
    <property type="entry name" value="pyruv_kin"/>
    <property type="match status" value="1"/>
</dbReference>
<comment type="pathway">
    <text evidence="1 13">Carbohydrate degradation; glycolysis; pyruvate from D-glyceraldehyde 3-phosphate: step 5/5.</text>
</comment>
<keyword evidence="4 13" id="KW-0808">Transferase</keyword>
<dbReference type="AlphaFoldDB" id="A0A6P1T945"/>
<dbReference type="InterPro" id="IPR015813">
    <property type="entry name" value="Pyrv/PenolPyrv_kinase-like_dom"/>
</dbReference>
<accession>A0A6P1T945</accession>
<dbReference type="Gene3D" id="3.40.1380.20">
    <property type="entry name" value="Pyruvate kinase, C-terminal domain"/>
    <property type="match status" value="1"/>
</dbReference>
<dbReference type="GO" id="GO:0016301">
    <property type="term" value="F:kinase activity"/>
    <property type="evidence" value="ECO:0007669"/>
    <property type="project" value="UniProtKB-KW"/>
</dbReference>
<dbReference type="SUPFAM" id="SSF52935">
    <property type="entry name" value="PK C-terminal domain-like"/>
    <property type="match status" value="1"/>
</dbReference>
<dbReference type="UniPathway" id="UPA00109">
    <property type="reaction ID" value="UER00188"/>
</dbReference>
<name>A0A6P1T945_9RHOB</name>
<dbReference type="GO" id="GO:0004743">
    <property type="term" value="F:pyruvate kinase activity"/>
    <property type="evidence" value="ECO:0007669"/>
    <property type="project" value="UniProtKB-UniRule"/>
</dbReference>
<evidence type="ECO:0000256" key="3">
    <source>
        <dbReference type="ARBA" id="ARBA00012142"/>
    </source>
</evidence>
<dbReference type="InterPro" id="IPR015795">
    <property type="entry name" value="Pyrv_Knase_C"/>
</dbReference>
<comment type="catalytic activity">
    <reaction evidence="13">
        <text>pyruvate + ATP = phosphoenolpyruvate + ADP + H(+)</text>
        <dbReference type="Rhea" id="RHEA:18157"/>
        <dbReference type="ChEBI" id="CHEBI:15361"/>
        <dbReference type="ChEBI" id="CHEBI:15378"/>
        <dbReference type="ChEBI" id="CHEBI:30616"/>
        <dbReference type="ChEBI" id="CHEBI:58702"/>
        <dbReference type="ChEBI" id="CHEBI:456216"/>
        <dbReference type="EC" id="2.7.1.40"/>
    </reaction>
</comment>
<comment type="similarity">
    <text evidence="2 13">Belongs to the pyruvate kinase family.</text>
</comment>
<dbReference type="EMBL" id="CP046620">
    <property type="protein sequence ID" value="QHQ37152.1"/>
    <property type="molecule type" value="Genomic_DNA"/>
</dbReference>
<dbReference type="GO" id="GO:0000287">
    <property type="term" value="F:magnesium ion binding"/>
    <property type="evidence" value="ECO:0007669"/>
    <property type="project" value="UniProtKB-UniRule"/>
</dbReference>
<keyword evidence="7 13" id="KW-0418">Kinase</keyword>
<dbReference type="NCBIfam" id="NF004491">
    <property type="entry name" value="PRK05826.1"/>
    <property type="match status" value="1"/>
</dbReference>
<evidence type="ECO:0000259" key="15">
    <source>
        <dbReference type="Pfam" id="PF02887"/>
    </source>
</evidence>
<evidence type="ECO:0000313" key="16">
    <source>
        <dbReference type="EMBL" id="QHQ37152.1"/>
    </source>
</evidence>
<dbReference type="EC" id="2.7.1.40" evidence="3 12"/>
<dbReference type="SUPFAM" id="SSF51621">
    <property type="entry name" value="Phosphoenolpyruvate/pyruvate domain"/>
    <property type="match status" value="1"/>
</dbReference>
<keyword evidence="6" id="KW-0547">Nucleotide-binding</keyword>
<evidence type="ECO:0000256" key="9">
    <source>
        <dbReference type="ARBA" id="ARBA00022842"/>
    </source>
</evidence>
<dbReference type="NCBIfam" id="NF004978">
    <property type="entry name" value="PRK06354.1"/>
    <property type="match status" value="1"/>
</dbReference>
<evidence type="ECO:0000259" key="14">
    <source>
        <dbReference type="Pfam" id="PF00224"/>
    </source>
</evidence>
<dbReference type="NCBIfam" id="NF004886">
    <property type="entry name" value="PRK06247.1"/>
    <property type="match status" value="1"/>
</dbReference>
<dbReference type="Gene3D" id="2.40.33.10">
    <property type="entry name" value="PK beta-barrel domain-like"/>
    <property type="match status" value="1"/>
</dbReference>
<dbReference type="InterPro" id="IPR011037">
    <property type="entry name" value="Pyrv_Knase-like_insert_dom_sf"/>
</dbReference>
<dbReference type="InterPro" id="IPR015806">
    <property type="entry name" value="Pyrv_Knase_insert_dom_sf"/>
</dbReference>
<feature type="domain" description="Pyruvate kinase barrel" evidence="14">
    <location>
        <begin position="6"/>
        <end position="323"/>
    </location>
</feature>
<dbReference type="GO" id="GO:0005524">
    <property type="term" value="F:ATP binding"/>
    <property type="evidence" value="ECO:0007669"/>
    <property type="project" value="UniProtKB-KW"/>
</dbReference>
<evidence type="ECO:0000256" key="2">
    <source>
        <dbReference type="ARBA" id="ARBA00008663"/>
    </source>
</evidence>
<reference evidence="16 17" key="1">
    <citation type="submission" date="2019-12" db="EMBL/GenBank/DDBJ databases">
        <title>Complete genome sequence of Algicella marina strain 9Alg 56(T) isolated from the red alga Tichocarpus crinitus.</title>
        <authorList>
            <person name="Kim S.-G."/>
            <person name="Nedashkovskaya O.I."/>
        </authorList>
    </citation>
    <scope>NUCLEOTIDE SEQUENCE [LARGE SCALE GENOMIC DNA]</scope>
    <source>
        <strain evidence="16 17">9Alg 56</strain>
    </source>
</reference>
<dbReference type="InterPro" id="IPR040442">
    <property type="entry name" value="Pyrv_kinase-like_dom_sf"/>
</dbReference>
<keyword evidence="9 13" id="KW-0460">Magnesium</keyword>
<sequence length="482" mass="52084">MAKRNRNVKVVATLGPASSTYEQIKALYLAGADVFRLNMSHGTHDDIRQRHAIIRDLEMELERPICILADLQGPKLRVATFKNGSEMLEEGASFTFDLKDEEGDATRVRLPHTEILEALEVGSTLLVNDGKIRMRVQERSDEHATCLVEVGGEISNRKGVNVPDVILPLAALTEKDRIDLEFACDLGVDWLALSFVQRPADVEEARELVKGRASVMVKVEKPAAVKAFDSILAACDGIMVARGDLGVELPIHQLPPLQKRMVRGCRAVGKPVIVATQMMESMISSPVPTRAEVSDVAQAIYEGADAVMLSAESAAGDYPVEAVAMMNSVAESVEADSIYGQVIEASRTPSKASVSDAITAAAREVAETTDVKAICCFTHSGTTAQLMSREKPRVPIIALTPKPATARRLTLTWGLHCVVTAEVERFKMAVVSAARTARADGFGNENDFIIVTAGVPFNTPGTTNILRVAPLDEKKIFEGGPE</sequence>
<keyword evidence="17" id="KW-1185">Reference proteome</keyword>
<evidence type="ECO:0000256" key="10">
    <source>
        <dbReference type="ARBA" id="ARBA00023152"/>
    </source>
</evidence>
<evidence type="ECO:0000256" key="6">
    <source>
        <dbReference type="ARBA" id="ARBA00022741"/>
    </source>
</evidence>
<protein>
    <recommendedName>
        <fullName evidence="3 12">Pyruvate kinase</fullName>
        <ecNumber evidence="3 12">2.7.1.40</ecNumber>
    </recommendedName>
</protein>
<evidence type="ECO:0000256" key="8">
    <source>
        <dbReference type="ARBA" id="ARBA00022840"/>
    </source>
</evidence>
<evidence type="ECO:0000256" key="13">
    <source>
        <dbReference type="RuleBase" id="RU000504"/>
    </source>
</evidence>
<gene>
    <name evidence="16" type="primary">pyk</name>
    <name evidence="16" type="ORF">GO499_19175</name>
</gene>
<evidence type="ECO:0000256" key="5">
    <source>
        <dbReference type="ARBA" id="ARBA00022723"/>
    </source>
</evidence>